<dbReference type="EMBL" id="JANCYW010000018">
    <property type="protein sequence ID" value="KAK4538482.1"/>
    <property type="molecule type" value="Genomic_DNA"/>
</dbReference>
<evidence type="ECO:0000256" key="2">
    <source>
        <dbReference type="ARBA" id="ARBA00001911"/>
    </source>
</evidence>
<dbReference type="PANTHER" id="PTHR11703:SF0">
    <property type="entry name" value="DEOXYHYPUSINE SYNTHASE"/>
    <property type="match status" value="1"/>
</dbReference>
<proteinExistence type="inferred from homology"/>
<dbReference type="GO" id="GO:0005737">
    <property type="term" value="C:cytoplasm"/>
    <property type="evidence" value="ECO:0007669"/>
    <property type="project" value="TreeGrafter"/>
</dbReference>
<sequence>MNGENGTTSPDAGWPEGEVDDRTLQDRDNCHKKPSVETDESDQVRSVVLKASAADGAWLEAAPTVRGHDFNTSFSADAVLSSFMTTGFQATHFALAVERVQEMMRAPGGCRIFLAYTSNLVSSGVRECIRFLVQHRMVDVLVTTGGGIEEDLIKCLAPTLVGAFGLDGAQLRERGLNRIGNLLVPNANYCRFEEWLMPVLDKMVAERPVWTPSEMIARLGREIDHPDSIAYWAQRHDIPYFCPAITDGSLGDMLFFQTYRNERRMVLDVIDDVRRINRLAIRSACTGMIILGGGVAKHHTCNANLMRNGAEYAVYINTGQEYDGSDSGAAPDEAVSWGKISGAAAPVKVCGDASILFPLLVSQTFARNTRTHPEPVT</sequence>
<evidence type="ECO:0000256" key="4">
    <source>
        <dbReference type="ARBA" id="ARBA00009892"/>
    </source>
</evidence>
<reference evidence="10 11" key="1">
    <citation type="submission" date="2022-07" db="EMBL/GenBank/DDBJ databases">
        <title>Genome-wide signatures of adaptation to extreme environments.</title>
        <authorList>
            <person name="Cho C.H."/>
            <person name="Yoon H.S."/>
        </authorList>
    </citation>
    <scope>NUCLEOTIDE SEQUENCE [LARGE SCALE GENOMIC DNA]</scope>
    <source>
        <strain evidence="10 11">DBV 063 E5</strain>
    </source>
</reference>
<evidence type="ECO:0000256" key="1">
    <source>
        <dbReference type="ARBA" id="ARBA00000952"/>
    </source>
</evidence>
<evidence type="ECO:0000256" key="8">
    <source>
        <dbReference type="ARBA" id="ARBA00023256"/>
    </source>
</evidence>
<feature type="compositionally biased region" description="Polar residues" evidence="9">
    <location>
        <begin position="1"/>
        <end position="10"/>
    </location>
</feature>
<feature type="compositionally biased region" description="Basic and acidic residues" evidence="9">
    <location>
        <begin position="20"/>
        <end position="36"/>
    </location>
</feature>
<evidence type="ECO:0000256" key="7">
    <source>
        <dbReference type="ARBA" id="ARBA00023027"/>
    </source>
</evidence>
<name>A0AAV9J1K6_CYACA</name>
<dbReference type="InterPro" id="IPR036982">
    <property type="entry name" value="Deoxyhypusine_synthase_sf"/>
</dbReference>
<gene>
    <name evidence="10" type="ORF">CDCA_CDCA18G4507</name>
</gene>
<dbReference type="Pfam" id="PF01916">
    <property type="entry name" value="DS"/>
    <property type="match status" value="1"/>
</dbReference>
<keyword evidence="8" id="KW-0386">Hypusine biosynthesis</keyword>
<comment type="catalytic activity">
    <reaction evidence="1">
        <text>[eIF5A protein]-L-lysine + spermidine = [eIF5A protein]-deoxyhypusine + propane-1,3-diamine</text>
        <dbReference type="Rhea" id="RHEA:33299"/>
        <dbReference type="Rhea" id="RHEA-COMP:10143"/>
        <dbReference type="Rhea" id="RHEA-COMP:10144"/>
        <dbReference type="ChEBI" id="CHEBI:29969"/>
        <dbReference type="ChEBI" id="CHEBI:57484"/>
        <dbReference type="ChEBI" id="CHEBI:57834"/>
        <dbReference type="ChEBI" id="CHEBI:82657"/>
        <dbReference type="EC" id="2.5.1.46"/>
    </reaction>
</comment>
<dbReference type="SUPFAM" id="SSF52467">
    <property type="entry name" value="DHS-like NAD/FAD-binding domain"/>
    <property type="match status" value="1"/>
</dbReference>
<comment type="similarity">
    <text evidence="4">Belongs to the deoxyhypusine synthase family.</text>
</comment>
<comment type="cofactor">
    <cofactor evidence="2">
        <name>NAD(+)</name>
        <dbReference type="ChEBI" id="CHEBI:57540"/>
    </cofactor>
</comment>
<dbReference type="InterPro" id="IPR002773">
    <property type="entry name" value="Deoxyhypusine_synthase"/>
</dbReference>
<comment type="caution">
    <text evidence="10">The sequence shown here is derived from an EMBL/GenBank/DDBJ whole genome shotgun (WGS) entry which is preliminary data.</text>
</comment>
<keyword evidence="7" id="KW-0520">NAD</keyword>
<dbReference type="PANTHER" id="PTHR11703">
    <property type="entry name" value="DEOXYHYPUSINE SYNTHASE"/>
    <property type="match status" value="1"/>
</dbReference>
<keyword evidence="11" id="KW-1185">Reference proteome</keyword>
<evidence type="ECO:0000256" key="5">
    <source>
        <dbReference type="ARBA" id="ARBA00012683"/>
    </source>
</evidence>
<dbReference type="FunFam" id="3.40.910.10:FF:000001">
    <property type="entry name" value="Probable deoxyhypusine synthase"/>
    <property type="match status" value="1"/>
</dbReference>
<dbReference type="Proteomes" id="UP001301350">
    <property type="component" value="Unassembled WGS sequence"/>
</dbReference>
<dbReference type="Gene3D" id="3.40.910.10">
    <property type="entry name" value="Deoxyhypusine synthase"/>
    <property type="match status" value="1"/>
</dbReference>
<dbReference type="EC" id="2.5.1.46" evidence="5"/>
<keyword evidence="6" id="KW-0808">Transferase</keyword>
<dbReference type="GO" id="GO:0034038">
    <property type="term" value="F:deoxyhypusine synthase activity"/>
    <property type="evidence" value="ECO:0007669"/>
    <property type="project" value="UniProtKB-EC"/>
</dbReference>
<organism evidence="10 11">
    <name type="scientific">Cyanidium caldarium</name>
    <name type="common">Red alga</name>
    <dbReference type="NCBI Taxonomy" id="2771"/>
    <lineage>
        <taxon>Eukaryota</taxon>
        <taxon>Rhodophyta</taxon>
        <taxon>Bangiophyceae</taxon>
        <taxon>Cyanidiales</taxon>
        <taxon>Cyanidiaceae</taxon>
        <taxon>Cyanidium</taxon>
    </lineage>
</organism>
<accession>A0AAV9J1K6</accession>
<evidence type="ECO:0000256" key="9">
    <source>
        <dbReference type="SAM" id="MobiDB-lite"/>
    </source>
</evidence>
<feature type="region of interest" description="Disordered" evidence="9">
    <location>
        <begin position="1"/>
        <end position="44"/>
    </location>
</feature>
<evidence type="ECO:0000313" key="10">
    <source>
        <dbReference type="EMBL" id="KAK4538482.1"/>
    </source>
</evidence>
<evidence type="ECO:0000256" key="3">
    <source>
        <dbReference type="ARBA" id="ARBA00005041"/>
    </source>
</evidence>
<dbReference type="NCBIfam" id="TIGR00321">
    <property type="entry name" value="dhys"/>
    <property type="match status" value="1"/>
</dbReference>
<evidence type="ECO:0000313" key="11">
    <source>
        <dbReference type="Proteomes" id="UP001301350"/>
    </source>
</evidence>
<evidence type="ECO:0000256" key="6">
    <source>
        <dbReference type="ARBA" id="ARBA00022679"/>
    </source>
</evidence>
<dbReference type="AlphaFoldDB" id="A0AAV9J1K6"/>
<protein>
    <recommendedName>
        <fullName evidence="5">deoxyhypusine synthase</fullName>
        <ecNumber evidence="5">2.5.1.46</ecNumber>
    </recommendedName>
</protein>
<comment type="pathway">
    <text evidence="3">Protein modification; eIF5A hypusination.</text>
</comment>
<dbReference type="InterPro" id="IPR029035">
    <property type="entry name" value="DHS-like_NAD/FAD-binding_dom"/>
</dbReference>